<dbReference type="Gene3D" id="3.30.450.350">
    <property type="entry name" value="CHASE domain"/>
    <property type="match status" value="1"/>
</dbReference>
<dbReference type="Pfam" id="PF08263">
    <property type="entry name" value="LRRNT_2"/>
    <property type="match status" value="2"/>
</dbReference>
<keyword evidence="5" id="KW-0723">Serine/threonine-protein kinase</keyword>
<dbReference type="InterPro" id="IPR001245">
    <property type="entry name" value="Ser-Thr/Tyr_kinase_cat_dom"/>
</dbReference>
<evidence type="ECO:0000256" key="8">
    <source>
        <dbReference type="ARBA" id="ARBA00022679"/>
    </source>
</evidence>
<evidence type="ECO:0000259" key="30">
    <source>
        <dbReference type="PROSITE" id="PS50839"/>
    </source>
</evidence>
<feature type="region of interest" description="Disordered" evidence="25">
    <location>
        <begin position="1716"/>
        <end position="1745"/>
    </location>
</feature>
<dbReference type="Pfam" id="PF00512">
    <property type="entry name" value="HisKA"/>
    <property type="match status" value="1"/>
</dbReference>
<dbReference type="GO" id="GO:0010029">
    <property type="term" value="P:regulation of seed germination"/>
    <property type="evidence" value="ECO:0007669"/>
    <property type="project" value="UniProtKB-ARBA"/>
</dbReference>
<keyword evidence="9 26" id="KW-0812">Transmembrane</keyword>
<keyword evidence="18" id="KW-1015">Disulfide bond</keyword>
<feature type="domain" description="Histidine kinase" evidence="28">
    <location>
        <begin position="424"/>
        <end position="713"/>
    </location>
</feature>
<dbReference type="PROSITE" id="PS50110">
    <property type="entry name" value="RESPONSE_REGULATORY"/>
    <property type="match status" value="2"/>
</dbReference>
<dbReference type="InterPro" id="IPR036097">
    <property type="entry name" value="HisK_dim/P_sf"/>
</dbReference>
<dbReference type="GO" id="GO:0000155">
    <property type="term" value="F:phosphorelay sensor kinase activity"/>
    <property type="evidence" value="ECO:0007669"/>
    <property type="project" value="InterPro"/>
</dbReference>
<proteinExistence type="inferred from homology"/>
<dbReference type="GO" id="GO:0009414">
    <property type="term" value="P:response to water deprivation"/>
    <property type="evidence" value="ECO:0007669"/>
    <property type="project" value="UniProtKB-ARBA"/>
</dbReference>
<comment type="subcellular location">
    <subcellularLocation>
        <location evidence="3">Endoplasmic reticulum membrane</location>
        <topology evidence="3">Multi-pass membrane protein</topology>
    </subcellularLocation>
    <subcellularLocation>
        <location evidence="2">Membrane</location>
        <topology evidence="2">Single-pass membrane protein</topology>
    </subcellularLocation>
</comment>
<evidence type="ECO:0000256" key="22">
    <source>
        <dbReference type="ARBA" id="ARBA00048679"/>
    </source>
</evidence>
<protein>
    <submittedName>
        <fullName evidence="31">Uncharacterized protein</fullName>
    </submittedName>
</protein>
<feature type="transmembrane region" description="Helical" evidence="26">
    <location>
        <begin position="42"/>
        <end position="60"/>
    </location>
</feature>
<comment type="catalytic activity">
    <reaction evidence="21">
        <text>L-threonyl-[protein] + ATP = O-phospho-L-threonyl-[protein] + ADP + H(+)</text>
        <dbReference type="Rhea" id="RHEA:46608"/>
        <dbReference type="Rhea" id="RHEA-COMP:11060"/>
        <dbReference type="Rhea" id="RHEA-COMP:11605"/>
        <dbReference type="ChEBI" id="CHEBI:15378"/>
        <dbReference type="ChEBI" id="CHEBI:30013"/>
        <dbReference type="ChEBI" id="CHEBI:30616"/>
        <dbReference type="ChEBI" id="CHEBI:61977"/>
        <dbReference type="ChEBI" id="CHEBI:456216"/>
        <dbReference type="EC" id="2.7.11.1"/>
    </reaction>
</comment>
<dbReference type="InterPro" id="IPR005467">
    <property type="entry name" value="His_kinase_dom"/>
</dbReference>
<evidence type="ECO:0000256" key="12">
    <source>
        <dbReference type="ARBA" id="ARBA00022741"/>
    </source>
</evidence>
<dbReference type="Gene3D" id="3.40.50.2300">
    <property type="match status" value="2"/>
</dbReference>
<evidence type="ECO:0000256" key="25">
    <source>
        <dbReference type="SAM" id="MobiDB-lite"/>
    </source>
</evidence>
<dbReference type="GO" id="GO:0006970">
    <property type="term" value="P:response to osmotic stress"/>
    <property type="evidence" value="ECO:0007669"/>
    <property type="project" value="UniProtKB-ARBA"/>
</dbReference>
<dbReference type="Gene3D" id="3.30.200.20">
    <property type="entry name" value="Phosphorylase Kinase, domain 1"/>
    <property type="match status" value="1"/>
</dbReference>
<keyword evidence="16 26" id="KW-1133">Transmembrane helix</keyword>
<dbReference type="Gene3D" id="3.30.565.10">
    <property type="entry name" value="Histidine kinase-like ATPase, C-terminal domain"/>
    <property type="match status" value="1"/>
</dbReference>
<dbReference type="InterPro" id="IPR001789">
    <property type="entry name" value="Sig_transdc_resp-reg_receiver"/>
</dbReference>
<dbReference type="SMART" id="SM00369">
    <property type="entry name" value="LRR_TYP"/>
    <property type="match status" value="5"/>
</dbReference>
<feature type="modified residue" description="4-aspartylphosphate" evidence="23">
    <location>
        <position position="987"/>
    </location>
</feature>
<keyword evidence="10" id="KW-0732">Signal</keyword>
<dbReference type="FunFam" id="3.30.200.20:FF:000226">
    <property type="entry name" value="receptor protein kinase TMK1"/>
    <property type="match status" value="1"/>
</dbReference>
<dbReference type="PROSITE" id="PS00108">
    <property type="entry name" value="PROTEIN_KINASE_ST"/>
    <property type="match status" value="1"/>
</dbReference>
<dbReference type="EMBL" id="CAADRP010002285">
    <property type="protein sequence ID" value="VFU65482.1"/>
    <property type="molecule type" value="Genomic_DNA"/>
</dbReference>
<dbReference type="InterPro" id="IPR006189">
    <property type="entry name" value="CHASE_dom"/>
</dbReference>
<dbReference type="PROSITE" id="PS50109">
    <property type="entry name" value="HIS_KIN"/>
    <property type="match status" value="1"/>
</dbReference>
<dbReference type="GO" id="GO:0043424">
    <property type="term" value="F:protein histidine kinase binding"/>
    <property type="evidence" value="ECO:0007669"/>
    <property type="project" value="UniProtKB-ARBA"/>
</dbReference>
<evidence type="ECO:0000256" key="13">
    <source>
        <dbReference type="ARBA" id="ARBA00022777"/>
    </source>
</evidence>
<evidence type="ECO:0000256" key="21">
    <source>
        <dbReference type="ARBA" id="ARBA00047899"/>
    </source>
</evidence>
<evidence type="ECO:0000256" key="5">
    <source>
        <dbReference type="ARBA" id="ARBA00022527"/>
    </source>
</evidence>
<keyword evidence="15 24" id="KW-0067">ATP-binding</keyword>
<dbReference type="InterPro" id="IPR052422">
    <property type="entry name" value="Auxin_Ser/Thr_Kinase"/>
</dbReference>
<dbReference type="FunFam" id="1.10.510.10:FF:000198">
    <property type="entry name" value="receptor protein kinase TMK1"/>
    <property type="match status" value="1"/>
</dbReference>
<dbReference type="SMART" id="SM00448">
    <property type="entry name" value="REC"/>
    <property type="match status" value="1"/>
</dbReference>
<feature type="transmembrane region" description="Helical" evidence="26">
    <location>
        <begin position="365"/>
        <end position="388"/>
    </location>
</feature>
<keyword evidence="7" id="KW-0433">Leucine-rich repeat</keyword>
<dbReference type="SMART" id="SM01079">
    <property type="entry name" value="CHASE"/>
    <property type="match status" value="1"/>
</dbReference>
<keyword evidence="6 23" id="KW-0597">Phosphoprotein</keyword>
<keyword evidence="20" id="KW-0325">Glycoprotein</keyword>
<reference evidence="31" key="1">
    <citation type="submission" date="2019-03" db="EMBL/GenBank/DDBJ databases">
        <authorList>
            <person name="Mank J."/>
            <person name="Almeida P."/>
        </authorList>
    </citation>
    <scope>NUCLEOTIDE SEQUENCE</scope>
    <source>
        <strain evidence="31">78183</strain>
    </source>
</reference>
<dbReference type="InterPro" id="IPR003594">
    <property type="entry name" value="HATPase_dom"/>
</dbReference>
<feature type="domain" description="Response regulatory" evidence="29">
    <location>
        <begin position="937"/>
        <end position="1182"/>
    </location>
</feature>
<dbReference type="FunFam" id="3.80.10.10:FF:000190">
    <property type="entry name" value="Receptor-like kinase TMK4"/>
    <property type="match status" value="1"/>
</dbReference>
<dbReference type="PROSITE" id="PS50839">
    <property type="entry name" value="CHASE"/>
    <property type="match status" value="1"/>
</dbReference>
<dbReference type="PROSITE" id="PS00107">
    <property type="entry name" value="PROTEIN_KINASE_ATP"/>
    <property type="match status" value="1"/>
</dbReference>
<dbReference type="InterPro" id="IPR013210">
    <property type="entry name" value="LRR_N_plant-typ"/>
</dbReference>
<dbReference type="InterPro" id="IPR032675">
    <property type="entry name" value="LRR_dom_sf"/>
</dbReference>
<dbReference type="GO" id="GO:0005524">
    <property type="term" value="F:ATP binding"/>
    <property type="evidence" value="ECO:0007669"/>
    <property type="project" value="UniProtKB-UniRule"/>
</dbReference>
<dbReference type="Pfam" id="PF00072">
    <property type="entry name" value="Response_reg"/>
    <property type="match status" value="1"/>
</dbReference>
<dbReference type="InterPro" id="IPR042240">
    <property type="entry name" value="CHASE_sf"/>
</dbReference>
<dbReference type="CDD" id="cd14066">
    <property type="entry name" value="STKc_IRAK"/>
    <property type="match status" value="1"/>
</dbReference>
<evidence type="ECO:0000256" key="24">
    <source>
        <dbReference type="PROSITE-ProRule" id="PRU10141"/>
    </source>
</evidence>
<dbReference type="GO" id="GO:1901701">
    <property type="term" value="P:cellular response to oxygen-containing compound"/>
    <property type="evidence" value="ECO:0007669"/>
    <property type="project" value="UniProtKB-ARBA"/>
</dbReference>
<dbReference type="InterPro" id="IPR056839">
    <property type="entry name" value="Receiver_AHK4/CRE1_1st"/>
</dbReference>
<dbReference type="InterPro" id="IPR004358">
    <property type="entry name" value="Sig_transdc_His_kin-like_C"/>
</dbReference>
<dbReference type="Pfam" id="PF00560">
    <property type="entry name" value="LRR_1"/>
    <property type="match status" value="2"/>
</dbReference>
<evidence type="ECO:0000259" key="28">
    <source>
        <dbReference type="PROSITE" id="PS50109"/>
    </source>
</evidence>
<evidence type="ECO:0000256" key="4">
    <source>
        <dbReference type="ARBA" id="ARBA00008684"/>
    </source>
</evidence>
<dbReference type="Gene3D" id="3.80.10.10">
    <property type="entry name" value="Ribonuclease Inhibitor"/>
    <property type="match status" value="2"/>
</dbReference>
<dbReference type="FunFam" id="3.80.10.10:FF:000129">
    <property type="entry name" value="Leucine-rich repeat receptor-like kinase"/>
    <property type="match status" value="1"/>
</dbReference>
<comment type="catalytic activity">
    <reaction evidence="1">
        <text>ATP + protein L-histidine = ADP + protein N-phospho-L-histidine.</text>
        <dbReference type="EC" id="2.7.13.3"/>
    </reaction>
</comment>
<evidence type="ECO:0000259" key="29">
    <source>
        <dbReference type="PROSITE" id="PS50110"/>
    </source>
</evidence>
<evidence type="ECO:0000256" key="11">
    <source>
        <dbReference type="ARBA" id="ARBA00022737"/>
    </source>
</evidence>
<evidence type="ECO:0000256" key="26">
    <source>
        <dbReference type="SAM" id="Phobius"/>
    </source>
</evidence>
<comment type="similarity">
    <text evidence="4">Belongs to the protein kinase superfamily. Ser/Thr protein kinase family.</text>
</comment>
<dbReference type="CDD" id="cd17546">
    <property type="entry name" value="REC_hyHK_CKI1_RcsC-like"/>
    <property type="match status" value="1"/>
</dbReference>
<dbReference type="SUPFAM" id="SSF55874">
    <property type="entry name" value="ATPase domain of HSP90 chaperone/DNA topoisomerase II/histidine kinase"/>
    <property type="match status" value="1"/>
</dbReference>
<evidence type="ECO:0000256" key="17">
    <source>
        <dbReference type="ARBA" id="ARBA00023136"/>
    </source>
</evidence>
<dbReference type="SMART" id="SM00387">
    <property type="entry name" value="HATPase_c"/>
    <property type="match status" value="1"/>
</dbReference>
<dbReference type="Gene3D" id="6.10.250.1190">
    <property type="match status" value="1"/>
</dbReference>
<evidence type="ECO:0000256" key="3">
    <source>
        <dbReference type="ARBA" id="ARBA00004477"/>
    </source>
</evidence>
<dbReference type="Pfam" id="PF02518">
    <property type="entry name" value="HATPase_c"/>
    <property type="match status" value="1"/>
</dbReference>
<organism evidence="31">
    <name type="scientific">Salix viminalis</name>
    <name type="common">Common osier</name>
    <name type="synonym">Basket willow</name>
    <dbReference type="NCBI Taxonomy" id="40686"/>
    <lineage>
        <taxon>Eukaryota</taxon>
        <taxon>Viridiplantae</taxon>
        <taxon>Streptophyta</taxon>
        <taxon>Embryophyta</taxon>
        <taxon>Tracheophyta</taxon>
        <taxon>Spermatophyta</taxon>
        <taxon>Magnoliopsida</taxon>
        <taxon>eudicotyledons</taxon>
        <taxon>Gunneridae</taxon>
        <taxon>Pentapetalae</taxon>
        <taxon>rosids</taxon>
        <taxon>fabids</taxon>
        <taxon>Malpighiales</taxon>
        <taxon>Salicaceae</taxon>
        <taxon>Saliceae</taxon>
        <taxon>Salix</taxon>
    </lineage>
</organism>
<feature type="region of interest" description="Disordered" evidence="25">
    <location>
        <begin position="2169"/>
        <end position="2199"/>
    </location>
</feature>
<dbReference type="PANTHER" id="PTHR47986:SF34">
    <property type="entry name" value="RECEPTOR-LIKE KINASE TMK2"/>
    <property type="match status" value="1"/>
</dbReference>
<evidence type="ECO:0000256" key="20">
    <source>
        <dbReference type="ARBA" id="ARBA00023180"/>
    </source>
</evidence>
<dbReference type="CDD" id="cd16922">
    <property type="entry name" value="HATPase_EvgS-ArcB-TorS-like"/>
    <property type="match status" value="1"/>
</dbReference>
<dbReference type="GO" id="GO:0009884">
    <property type="term" value="F:cytokinin receptor activity"/>
    <property type="evidence" value="ECO:0007669"/>
    <property type="project" value="UniProtKB-ARBA"/>
</dbReference>
<dbReference type="SUPFAM" id="SSF56112">
    <property type="entry name" value="Protein kinase-like (PK-like)"/>
    <property type="match status" value="1"/>
</dbReference>
<dbReference type="Pfam" id="PF24896">
    <property type="entry name" value="Receiver_CRE1"/>
    <property type="match status" value="2"/>
</dbReference>
<dbReference type="InterPro" id="IPR011009">
    <property type="entry name" value="Kinase-like_dom_sf"/>
</dbReference>
<keyword evidence="12 24" id="KW-0547">Nucleotide-binding</keyword>
<feature type="domain" description="Response regulatory" evidence="29">
    <location>
        <begin position="738"/>
        <end position="910"/>
    </location>
</feature>
<dbReference type="GO" id="GO:0033554">
    <property type="term" value="P:cellular response to stress"/>
    <property type="evidence" value="ECO:0007669"/>
    <property type="project" value="UniProtKB-ARBA"/>
</dbReference>
<dbReference type="Pfam" id="PF07714">
    <property type="entry name" value="PK_Tyr_Ser-Thr"/>
    <property type="match status" value="1"/>
</dbReference>
<evidence type="ECO:0000256" key="7">
    <source>
        <dbReference type="ARBA" id="ARBA00022614"/>
    </source>
</evidence>
<dbReference type="InterPro" id="IPR036890">
    <property type="entry name" value="HATPase_C_sf"/>
</dbReference>
<dbReference type="SMART" id="SM00388">
    <property type="entry name" value="HisKA"/>
    <property type="match status" value="1"/>
</dbReference>
<evidence type="ECO:0000313" key="31">
    <source>
        <dbReference type="EMBL" id="VFU65482.1"/>
    </source>
</evidence>
<comment type="caution">
    <text evidence="23">Lacks conserved residue(s) required for the propagation of feature annotation.</text>
</comment>
<dbReference type="PROSITE" id="PS50011">
    <property type="entry name" value="PROTEIN_KINASE_DOM"/>
    <property type="match status" value="1"/>
</dbReference>
<dbReference type="GO" id="GO:0048509">
    <property type="term" value="P:regulation of meristem development"/>
    <property type="evidence" value="ECO:0007669"/>
    <property type="project" value="UniProtKB-ARBA"/>
</dbReference>
<feature type="domain" description="Protein kinase" evidence="27">
    <location>
        <begin position="1852"/>
        <end position="2132"/>
    </location>
</feature>
<comment type="catalytic activity">
    <reaction evidence="22">
        <text>L-seryl-[protein] + ATP = O-phospho-L-seryl-[protein] + ADP + H(+)</text>
        <dbReference type="Rhea" id="RHEA:17989"/>
        <dbReference type="Rhea" id="RHEA-COMP:9863"/>
        <dbReference type="Rhea" id="RHEA-COMP:11604"/>
        <dbReference type="ChEBI" id="CHEBI:15378"/>
        <dbReference type="ChEBI" id="CHEBI:29999"/>
        <dbReference type="ChEBI" id="CHEBI:30616"/>
        <dbReference type="ChEBI" id="CHEBI:83421"/>
        <dbReference type="ChEBI" id="CHEBI:456216"/>
        <dbReference type="EC" id="2.7.11.1"/>
    </reaction>
</comment>
<evidence type="ECO:0000256" key="9">
    <source>
        <dbReference type="ARBA" id="ARBA00022692"/>
    </source>
</evidence>
<keyword evidence="19" id="KW-0675">Receptor</keyword>
<evidence type="ECO:0000256" key="10">
    <source>
        <dbReference type="ARBA" id="ARBA00022729"/>
    </source>
</evidence>
<keyword evidence="8" id="KW-0808">Transferase</keyword>
<accession>A0A6N2NHC1</accession>
<dbReference type="PANTHER" id="PTHR47986">
    <property type="entry name" value="OSJNBA0070M12.3 PROTEIN"/>
    <property type="match status" value="1"/>
</dbReference>
<dbReference type="GO" id="GO:0005789">
    <property type="term" value="C:endoplasmic reticulum membrane"/>
    <property type="evidence" value="ECO:0007669"/>
    <property type="project" value="UniProtKB-SubCell"/>
</dbReference>
<dbReference type="SUPFAM" id="SSF52058">
    <property type="entry name" value="L domain-like"/>
    <property type="match status" value="1"/>
</dbReference>
<dbReference type="CDD" id="cd00082">
    <property type="entry name" value="HisKA"/>
    <property type="match status" value="1"/>
</dbReference>
<evidence type="ECO:0000259" key="27">
    <source>
        <dbReference type="PROSITE" id="PS50011"/>
    </source>
</evidence>
<feature type="transmembrane region" description="Helical" evidence="26">
    <location>
        <begin position="1755"/>
        <end position="1776"/>
    </location>
</feature>
<dbReference type="InterPro" id="IPR011006">
    <property type="entry name" value="CheY-like_superfamily"/>
</dbReference>
<evidence type="ECO:0000256" key="1">
    <source>
        <dbReference type="ARBA" id="ARBA00000085"/>
    </source>
</evidence>
<sequence>MTLKMQQSYHHSVAVKVNEQQVGTKRGCTFIQANRTWLPKVLLLWVMAMALLSLTIYNDMDADNRVRRKEVLGSMCDQRARMLQDQFSVSVNHVHALAILVSTFHYYKNPSAIDQETFAEYTARTAFERPLLSGVAYARRVIDSERQEFERQHGWTIKTMEREPSAIRDEYAPVIFSQETVSYIESLDMMSGKEDRENILRARATGKAVLTRPFRLLGSHHLGVVLTFPVYKSKLPPSPTAAQRVEATAGVSSCGWNSTHVTFLSGLIGLPSCKASPLTRFELSRYLGGAFDIESLVENLLGQLAGNQAILVNVYDITNSSDLLIMYGHQNLDGDLSLLHESKLDFGDPFRKHLMTCRYHEKAPASWAALTTAFLFFVIGLLVGYILYGAAIHIVKVEDGFHEMQELKFRAEAADVTKSQFLATVSHEIRTPMNGILGMLALLLDTDLSSTQRDYAQTAQVCGKALIALINEVLDREKIEAGKLELEAVPFDIRSILDDVLSLFSEKSRNKGIELAVFVSDKVPEIVVGDPGRFRQIITNLVGNSVKFTERGHIFIKVHLYENAKAMTVTKVNTCLNGGSNESVLTSGSQKFKTLSGCEAADDQNSWDVFRHFSDEDFRSDASINVTTNNEASEDVGLMVCVEDTGIGIPLKAQGRVFMPFVQADSSTSRHYGGTGIGLSISKCLVELMGGQIDFISRPGVGSTFSFTAVFGTCKKNVFNNMEKRNAEALPSGFRGLKALVVDGNPVRATVTRYHLKRLGILAEVVSSLKLAAGSCGKNGSLTSGIHTINIIGSAHFSTKDRHWECFLGMVNGFLLLFPFRLRCQEGKIQPDIILVEKDSWISGEDGVSSVWQLDLKQNGHTFKLPKMILLATNITNSEFDKAKGAGFSDTVIMKPLRARMVAACLLQVLGMGKKRSQGKGMPNGSSFLQSLLCGKRILVVDDNRVNRRVAAGALKKFGADVECAESGKEALKLLQLPHIYDACFMDIQMPEMDGYDFKSCFMILDFNCSLLKFVVCTKHLAKGKRCLDMPECDLSMGSEQEWQGHLDLVSGVLDCLVPERVSLIEKTVFSTTNAYLTDLIAMLQEHKSKYFWHTLHGIYFPSAIHMGFLLQMESRANEQMNGEYMVEEGTARKVQWHIPILAMTADVIHATHDKCLKSGMDGYVSKPFEEENLYQAVARSFEGRGEKVVNHFFAAAAAAGVSTPQFDVLASVSSRSPPPPQPSLVLRLLDSSEEPVDMSSQQSSSNPLSFQETNLSLSLAFSETPYDMGAWHFIHTSLFLSLVCIALSQQNDDAAVMLKLRDSLVKSSTLGWSASDPCQWSHVGCTDNRVDRIQIGHQNLQGTLPPELRNLTQLTRFEVMSNNLTGPLPSLSGLSSLQVLLLHTNSFSSIPPDFFTGMTSLTSVSLDANPFESWEIPESLKDATSLKEFSANDANVAGKIPEFFNDDVFSGLESLHLAFNYLEGEFPLNFSGSAMRSLWLNSQKSNSRLNGTVSVLQNMTSLTEIWLHGNSFTGPLPDFSGMISLEDLSLRDNSLTGVVPPSLGNISTLRVVNFTNNKLQGPTPKFADRVSVDMIPGTNNFCLDKPGVACDATVNVLLSVAENFGYPASLADSWKGNDPCSSDTWKGIACAGKDILVINLKKAGLTGTISSDFSLISTLQELFLSDNMLTGTIPDELTNLYNLTILDVSNNRLYGNIPKFKNTVKVEYAGNPDIGKNGSIYPPPGTPGITPGSPSGTGGDSDGSGNKNLATGKIVGSVIGVVCGLCLAGLGLFFYNRKQKRSSKVQSPNMMIIHPRHSGDQAAVKITAAESIANIGAQSFTDSVGTSDIHVVRTENMVISIQVLRNVTNNFSEENILGRGGFGTVYKGELHDGTKIAVKRMESGVVSEKGLAEFMSEIAVLSKVRHRHLVALLGYCLDGNERLLVYEYMPQGTLSRHLFSCKEEGVKSLDWTRRLTIGLDVARGVEYLHGLAHQSFIHRDLKPSNILLGDDMRAKVADFGLVRLAPEGKNSIETRLAGTFGYLAPEYAVTGRVTTKVDVFSFGVILMEMITGRKALDETQPEDSLHLVTWFRRMHVNKETFRKAIDPTINLDEETLGSISTVAELAGHCTAREPYQRPDMGHVVNVLSSLIEIWKPAEPDSDDMYGIDFETPLPEVLLKWQAFDGSSSSFPPSGDNTQTSIPTRPSGFAESFTSADGR</sequence>
<feature type="binding site" evidence="24">
    <location>
        <position position="1880"/>
    </location>
    <ligand>
        <name>ATP</name>
        <dbReference type="ChEBI" id="CHEBI:30616"/>
    </ligand>
</feature>
<gene>
    <name evidence="31" type="ORF">SVIM_LOCUS502562</name>
</gene>
<dbReference type="InterPro" id="IPR008271">
    <property type="entry name" value="Ser/Thr_kinase_AS"/>
</dbReference>
<keyword evidence="13" id="KW-0418">Kinase</keyword>
<feature type="domain" description="CHASE" evidence="30">
    <location>
        <begin position="109"/>
        <end position="356"/>
    </location>
</feature>
<dbReference type="Gene3D" id="1.10.287.130">
    <property type="match status" value="1"/>
</dbReference>
<evidence type="ECO:0000256" key="16">
    <source>
        <dbReference type="ARBA" id="ARBA00022989"/>
    </source>
</evidence>
<dbReference type="SUPFAM" id="SSF52172">
    <property type="entry name" value="CheY-like"/>
    <property type="match status" value="2"/>
</dbReference>
<dbReference type="GO" id="GO:0048831">
    <property type="term" value="P:regulation of shoot system development"/>
    <property type="evidence" value="ECO:0007669"/>
    <property type="project" value="UniProtKB-ARBA"/>
</dbReference>
<evidence type="ECO:0000256" key="15">
    <source>
        <dbReference type="ARBA" id="ARBA00022840"/>
    </source>
</evidence>
<evidence type="ECO:0000256" key="14">
    <source>
        <dbReference type="ARBA" id="ARBA00022824"/>
    </source>
</evidence>
<dbReference type="SUPFAM" id="SSF47384">
    <property type="entry name" value="Homodimeric domain of signal transducing histidine kinase"/>
    <property type="match status" value="1"/>
</dbReference>
<keyword evidence="17 26" id="KW-0472">Membrane</keyword>
<dbReference type="FunFam" id="1.10.287.130:FF:000015">
    <property type="entry name" value="Histidine kinase 4"/>
    <property type="match status" value="1"/>
</dbReference>
<dbReference type="InterPro" id="IPR003591">
    <property type="entry name" value="Leu-rich_rpt_typical-subtyp"/>
</dbReference>
<evidence type="ECO:0000256" key="19">
    <source>
        <dbReference type="ARBA" id="ARBA00023170"/>
    </source>
</evidence>
<dbReference type="InterPro" id="IPR003661">
    <property type="entry name" value="HisK_dim/P_dom"/>
</dbReference>
<evidence type="ECO:0000256" key="23">
    <source>
        <dbReference type="PROSITE-ProRule" id="PRU00169"/>
    </source>
</evidence>
<dbReference type="InterPro" id="IPR001611">
    <property type="entry name" value="Leu-rich_rpt"/>
</dbReference>
<dbReference type="SMART" id="SM00220">
    <property type="entry name" value="S_TKc"/>
    <property type="match status" value="1"/>
</dbReference>
<dbReference type="PRINTS" id="PR00344">
    <property type="entry name" value="BCTRLSENSOR"/>
</dbReference>
<name>A0A6N2NHC1_SALVM</name>
<dbReference type="InterPro" id="IPR017441">
    <property type="entry name" value="Protein_kinase_ATP_BS"/>
</dbReference>
<dbReference type="FunFam" id="3.30.450.350:FF:000001">
    <property type="entry name" value="Histidine kinase 4"/>
    <property type="match status" value="1"/>
</dbReference>
<evidence type="ECO:0000256" key="2">
    <source>
        <dbReference type="ARBA" id="ARBA00004167"/>
    </source>
</evidence>
<keyword evidence="14" id="KW-0256">Endoplasmic reticulum</keyword>
<keyword evidence="11" id="KW-0677">Repeat</keyword>
<dbReference type="InterPro" id="IPR000719">
    <property type="entry name" value="Prot_kinase_dom"/>
</dbReference>
<dbReference type="GO" id="GO:0004674">
    <property type="term" value="F:protein serine/threonine kinase activity"/>
    <property type="evidence" value="ECO:0007669"/>
    <property type="project" value="UniProtKB-KW"/>
</dbReference>
<evidence type="ECO:0000256" key="18">
    <source>
        <dbReference type="ARBA" id="ARBA00023157"/>
    </source>
</evidence>
<evidence type="ECO:0000256" key="6">
    <source>
        <dbReference type="ARBA" id="ARBA00022553"/>
    </source>
</evidence>
<dbReference type="Gene3D" id="1.10.510.10">
    <property type="entry name" value="Transferase(Phosphotransferase) domain 1"/>
    <property type="match status" value="1"/>
</dbReference>
<dbReference type="Pfam" id="PF03924">
    <property type="entry name" value="CHASE"/>
    <property type="match status" value="1"/>
</dbReference>